<dbReference type="InterPro" id="IPR026832">
    <property type="entry name" value="Asteroid"/>
</dbReference>
<feature type="region of interest" description="Disordered" evidence="2">
    <location>
        <begin position="633"/>
        <end position="660"/>
    </location>
</feature>
<reference evidence="3 4" key="1">
    <citation type="submission" date="2014-04" db="EMBL/GenBank/DDBJ databases">
        <authorList>
            <consortium name="DOE Joint Genome Institute"/>
            <person name="Kuo A."/>
            <person name="Zuccaro A."/>
            <person name="Kohler A."/>
            <person name="Nagy L.G."/>
            <person name="Floudas D."/>
            <person name="Copeland A."/>
            <person name="Barry K.W."/>
            <person name="Cichocki N."/>
            <person name="Veneault-Fourrey C."/>
            <person name="LaButti K."/>
            <person name="Lindquist E.A."/>
            <person name="Lipzen A."/>
            <person name="Lundell T."/>
            <person name="Morin E."/>
            <person name="Murat C."/>
            <person name="Sun H."/>
            <person name="Tunlid A."/>
            <person name="Henrissat B."/>
            <person name="Grigoriev I.V."/>
            <person name="Hibbett D.S."/>
            <person name="Martin F."/>
            <person name="Nordberg H.P."/>
            <person name="Cantor M.N."/>
            <person name="Hua S.X."/>
        </authorList>
    </citation>
    <scope>NUCLEOTIDE SEQUENCE [LARGE SCALE GENOMIC DNA]</scope>
    <source>
        <strain evidence="3 4">MAFF 305830</strain>
    </source>
</reference>
<feature type="compositionally biased region" description="Low complexity" evidence="2">
    <location>
        <begin position="809"/>
        <end position="828"/>
    </location>
</feature>
<feature type="region of interest" description="Disordered" evidence="2">
    <location>
        <begin position="560"/>
        <end position="601"/>
    </location>
</feature>
<protein>
    <recommendedName>
        <fullName evidence="5">Asteroid domain-containing protein</fullName>
    </recommendedName>
</protein>
<feature type="region of interest" description="Disordered" evidence="2">
    <location>
        <begin position="807"/>
        <end position="829"/>
    </location>
</feature>
<dbReference type="InterPro" id="IPR029060">
    <property type="entry name" value="PIN-like_dom_sf"/>
</dbReference>
<feature type="compositionally biased region" description="Acidic residues" evidence="2">
    <location>
        <begin position="564"/>
        <end position="573"/>
    </location>
</feature>
<gene>
    <name evidence="3" type="ORF">M408DRAFT_22103</name>
</gene>
<evidence type="ECO:0000256" key="2">
    <source>
        <dbReference type="SAM" id="MobiDB-lite"/>
    </source>
</evidence>
<evidence type="ECO:0008006" key="5">
    <source>
        <dbReference type="Google" id="ProtNLM"/>
    </source>
</evidence>
<dbReference type="EMBL" id="KN824284">
    <property type="protein sequence ID" value="KIM30624.1"/>
    <property type="molecule type" value="Genomic_DNA"/>
</dbReference>
<reference evidence="4" key="2">
    <citation type="submission" date="2015-01" db="EMBL/GenBank/DDBJ databases">
        <title>Evolutionary Origins and Diversification of the Mycorrhizal Mutualists.</title>
        <authorList>
            <consortium name="DOE Joint Genome Institute"/>
            <consortium name="Mycorrhizal Genomics Consortium"/>
            <person name="Kohler A."/>
            <person name="Kuo A."/>
            <person name="Nagy L.G."/>
            <person name="Floudas D."/>
            <person name="Copeland A."/>
            <person name="Barry K.W."/>
            <person name="Cichocki N."/>
            <person name="Veneault-Fourrey C."/>
            <person name="LaButti K."/>
            <person name="Lindquist E.A."/>
            <person name="Lipzen A."/>
            <person name="Lundell T."/>
            <person name="Morin E."/>
            <person name="Murat C."/>
            <person name="Riley R."/>
            <person name="Ohm R."/>
            <person name="Sun H."/>
            <person name="Tunlid A."/>
            <person name="Henrissat B."/>
            <person name="Grigoriev I.V."/>
            <person name="Hibbett D.S."/>
            <person name="Martin F."/>
        </authorList>
    </citation>
    <scope>NUCLEOTIDE SEQUENCE [LARGE SCALE GENOMIC DNA]</scope>
    <source>
        <strain evidence="4">MAFF 305830</strain>
    </source>
</reference>
<dbReference type="AlphaFoldDB" id="A0A0C3BET5"/>
<proteinExistence type="inferred from homology"/>
<dbReference type="PANTHER" id="PTHR15665">
    <property type="entry name" value="ASTEROID PROTEIN"/>
    <property type="match status" value="1"/>
</dbReference>
<keyword evidence="4" id="KW-1185">Reference proteome</keyword>
<dbReference type="HOGENOM" id="CLU_314230_0_0_1"/>
<feature type="compositionally biased region" description="Acidic residues" evidence="2">
    <location>
        <begin position="646"/>
        <end position="660"/>
    </location>
</feature>
<dbReference type="Gene3D" id="3.40.50.1010">
    <property type="entry name" value="5'-nuclease"/>
    <property type="match status" value="1"/>
</dbReference>
<dbReference type="STRING" id="933852.A0A0C3BET5"/>
<evidence type="ECO:0000256" key="1">
    <source>
        <dbReference type="ARBA" id="ARBA00007398"/>
    </source>
</evidence>
<dbReference type="OrthoDB" id="25987at2759"/>
<dbReference type="PANTHER" id="PTHR15665:SF1">
    <property type="entry name" value="PROTEIN ASTEROID HOMOLOG 1"/>
    <property type="match status" value="1"/>
</dbReference>
<sequence>MGVNGLTSYLRNHKAAIERTVELRKQNDTDSTNEERPAGVHVVVDGWSFIYHAYQQAHVPWVYGGEYDQFSVVIQNIVHAWLGLGMHLSFVFDGPQDTIKFPTTVSRLTSTQVHHSELFFRTSRVTRETPRFLNETRIIPPLVYPSCTETLLKLSSQFRGVDVYFADREADPFIVELAGRLGAYVTAIDSDYVILNTPGYMGYIPLDEMAWKLDVSLPSPTRTRTISIASSVASFSISDFGSDSSILEDLAEFDEGGFVPVKKKRVRTTSTKAILHPPGQAPILRSLIPPEEYSALTFTVYTPDSVAASLGIPTALLPLLGAIVGNDFTQNIKPITNGASTVHGPTRQKLLFEHKLNAAERIVYAANALSSVLRGVDKKKKNNAKPKQRSVLELIRSTVNQMLVHPNSTTERQVDDIVNGIVESALMYAIPPPPPVPQGKPRLWPTPFCALHHDMEQCRLDAFVPVPPEEDDLPQRSPTYYTNQPPQHQDALSMVQNLYLRQYREGSLDPNVLDVLITGTMWPRIFLENPDTPSTSGPLDAAGSLREWAYAILDQGIGVYMPPEPEEEEEDSNSAENPLGLANGSQTDNRQTDSEEEDEDEVIDVVDDDDIEEAGDPLVALRGALQRLKGVSSVGVSGGLPTIPDQGDESEEEESVDDDDAEECYVTEYVRRGGRVAEAQVQVQDLNALLEKAVERDNGEATSHNFGQPSMHNHAVPRTSRSHPIQLAEERERLCVLLMACGSDTQHVRNLDSQWLAPVIITRWVVRWAGVQAVSANKVITNPLLKTWSKGEIAALLRAFRHEEEENVRVPAGRPTAAAAAGSAGSPTEMSDRTVQLMARTLSVIEAMRMLIQVLCLGNRVPLHLCDLKGRVFHEGCREANVHGQVATVDASVFAAVEEGLEEYIREDQVKKAKKKKEVKPVSAVKPIQKGVSFHLLAQLDASA</sequence>
<evidence type="ECO:0000313" key="4">
    <source>
        <dbReference type="Proteomes" id="UP000054097"/>
    </source>
</evidence>
<dbReference type="SUPFAM" id="SSF88723">
    <property type="entry name" value="PIN domain-like"/>
    <property type="match status" value="1"/>
</dbReference>
<comment type="similarity">
    <text evidence="1">Belongs to the asteroid family.</text>
</comment>
<organism evidence="3 4">
    <name type="scientific">Serendipita vermifera MAFF 305830</name>
    <dbReference type="NCBI Taxonomy" id="933852"/>
    <lineage>
        <taxon>Eukaryota</taxon>
        <taxon>Fungi</taxon>
        <taxon>Dikarya</taxon>
        <taxon>Basidiomycota</taxon>
        <taxon>Agaricomycotina</taxon>
        <taxon>Agaricomycetes</taxon>
        <taxon>Sebacinales</taxon>
        <taxon>Serendipitaceae</taxon>
        <taxon>Serendipita</taxon>
    </lineage>
</organism>
<evidence type="ECO:0000313" key="3">
    <source>
        <dbReference type="EMBL" id="KIM30624.1"/>
    </source>
</evidence>
<accession>A0A0C3BET5</accession>
<name>A0A0C3BET5_SERVB</name>
<dbReference type="Proteomes" id="UP000054097">
    <property type="component" value="Unassembled WGS sequence"/>
</dbReference>